<name>A0AAU8BRE9_9VIBR</name>
<proteinExistence type="predicted"/>
<geneLocation type="plasmid" evidence="1">
    <name>p1</name>
</geneLocation>
<dbReference type="AlphaFoldDB" id="A0AAU8BRE9"/>
<dbReference type="RefSeq" id="WP_353500236.1">
    <property type="nucleotide sequence ID" value="NZ_CP115922.1"/>
</dbReference>
<reference evidence="1" key="1">
    <citation type="submission" date="2023-01" db="EMBL/GenBank/DDBJ databases">
        <title>Vibrio sp. CB1-14 genome sequencing.</title>
        <authorList>
            <person name="Otstavnykh N."/>
            <person name="Isaeva M."/>
            <person name="Meleshko D."/>
        </authorList>
    </citation>
    <scope>NUCLEOTIDE SEQUENCE</scope>
    <source>
        <strain evidence="1">CB1-14</strain>
        <plasmid evidence="1">p1</plasmid>
    </source>
</reference>
<protein>
    <submittedName>
        <fullName evidence="1">Uncharacterized protein</fullName>
    </submittedName>
</protein>
<sequence>MRTITLLNQYDELFFQVTFDNRADWDFWWAESLILFKVEMVNGRFKHNDFAVQDAMDDLEMLFDISVDDKKELERRAFLLAALLRWMIGEKPPFSDLVVSLREMRFRWPELIDVESMMKPMTNAHKYMAMRELCHYRPVTSDQFITLGGRPWMMSR</sequence>
<keyword evidence="1" id="KW-0614">Plasmid</keyword>
<accession>A0AAU8BRE9</accession>
<dbReference type="KEGG" id="vck:PG915_24545"/>
<dbReference type="EMBL" id="CP115922">
    <property type="protein sequence ID" value="XCD19109.1"/>
    <property type="molecule type" value="Genomic_DNA"/>
</dbReference>
<organism evidence="1">
    <name type="scientific">Vibrio chaetopteri</name>
    <dbReference type="NCBI Taxonomy" id="3016528"/>
    <lineage>
        <taxon>Bacteria</taxon>
        <taxon>Pseudomonadati</taxon>
        <taxon>Pseudomonadota</taxon>
        <taxon>Gammaproteobacteria</taxon>
        <taxon>Vibrionales</taxon>
        <taxon>Vibrionaceae</taxon>
        <taxon>Vibrio</taxon>
    </lineage>
</organism>
<evidence type="ECO:0000313" key="1">
    <source>
        <dbReference type="EMBL" id="XCD19109.1"/>
    </source>
</evidence>
<gene>
    <name evidence="1" type="ORF">PG915_24545</name>
</gene>